<keyword evidence="3" id="KW-1185">Reference proteome</keyword>
<evidence type="ECO:0000259" key="1">
    <source>
        <dbReference type="PROSITE" id="PS50994"/>
    </source>
</evidence>
<dbReference type="InterPro" id="IPR036397">
    <property type="entry name" value="RNaseH_sf"/>
</dbReference>
<sequence length="279" mass="30949">MSQLEAAFGLAEISRDQTKFQETVTSLDQPTLTYVADIVLDGRPMGDQKPSTVLAGMQHQAGRNFSDTVLKILWNRRLPQDIRVALAASSETSLSKLAEMADNIHEATLPTVSAFTTDIRHIAGCENVPADFLSRVEPISHHQPYDPKSLAEAQAVDQELQALLTSWPEAQPIQDINAKTVANAFLSVWISRFGVPAKVTTDQGRQFESALFGELTRLLRIHRIRTSPYHPAANGLVESFHRQLKDSLCCHDSTSWSLKLPLVLLGIRSSLMEDLNIIR</sequence>
<name>A0ABY6LAZ4_9ARAC</name>
<dbReference type="InterPro" id="IPR012337">
    <property type="entry name" value="RNaseH-like_sf"/>
</dbReference>
<evidence type="ECO:0000313" key="2">
    <source>
        <dbReference type="EMBL" id="UYV77431.1"/>
    </source>
</evidence>
<accession>A0ABY6LAZ4</accession>
<organism evidence="2 3">
    <name type="scientific">Cordylochernes scorpioides</name>
    <dbReference type="NCBI Taxonomy" id="51811"/>
    <lineage>
        <taxon>Eukaryota</taxon>
        <taxon>Metazoa</taxon>
        <taxon>Ecdysozoa</taxon>
        <taxon>Arthropoda</taxon>
        <taxon>Chelicerata</taxon>
        <taxon>Arachnida</taxon>
        <taxon>Pseudoscorpiones</taxon>
        <taxon>Cheliferoidea</taxon>
        <taxon>Chernetidae</taxon>
        <taxon>Cordylochernes</taxon>
    </lineage>
</organism>
<gene>
    <name evidence="2" type="ORF">LAZ67_15001002</name>
</gene>
<dbReference type="EMBL" id="CP092877">
    <property type="protein sequence ID" value="UYV77431.1"/>
    <property type="molecule type" value="Genomic_DNA"/>
</dbReference>
<proteinExistence type="predicted"/>
<dbReference type="PANTHER" id="PTHR38681">
    <property type="entry name" value="RETROVIRUS-RELATED POL POLYPROTEIN FROM TRANSPOSON 412-LIKE PROTEIN-RELATED"/>
    <property type="match status" value="1"/>
</dbReference>
<dbReference type="Proteomes" id="UP001235939">
    <property type="component" value="Chromosome 15"/>
</dbReference>
<evidence type="ECO:0000313" key="3">
    <source>
        <dbReference type="Proteomes" id="UP001235939"/>
    </source>
</evidence>
<dbReference type="PANTHER" id="PTHR38681:SF1">
    <property type="entry name" value="RETROVIRUS-RELATED POL POLYPROTEIN FROM TRANSPOSON 412-LIKE PROTEIN"/>
    <property type="match status" value="1"/>
</dbReference>
<dbReference type="InterPro" id="IPR001584">
    <property type="entry name" value="Integrase_cat-core"/>
</dbReference>
<dbReference type="SUPFAM" id="SSF53098">
    <property type="entry name" value="Ribonuclease H-like"/>
    <property type="match status" value="1"/>
</dbReference>
<feature type="domain" description="Integrase catalytic" evidence="1">
    <location>
        <begin position="106"/>
        <end position="279"/>
    </location>
</feature>
<reference evidence="2 3" key="1">
    <citation type="submission" date="2022-01" db="EMBL/GenBank/DDBJ databases">
        <title>A chromosomal length assembly of Cordylochernes scorpioides.</title>
        <authorList>
            <person name="Zeh D."/>
            <person name="Zeh J."/>
        </authorList>
    </citation>
    <scope>NUCLEOTIDE SEQUENCE [LARGE SCALE GENOMIC DNA]</scope>
    <source>
        <strain evidence="2">IN4F17</strain>
        <tissue evidence="2">Whole Body</tissue>
    </source>
</reference>
<dbReference type="Gene3D" id="3.30.420.10">
    <property type="entry name" value="Ribonuclease H-like superfamily/Ribonuclease H"/>
    <property type="match status" value="1"/>
</dbReference>
<dbReference type="PROSITE" id="PS50994">
    <property type="entry name" value="INTEGRASE"/>
    <property type="match status" value="1"/>
</dbReference>
<protein>
    <recommendedName>
        <fullName evidence="1">Integrase catalytic domain-containing protein</fullName>
    </recommendedName>
</protein>